<keyword evidence="1 6" id="KW-0285">Flavoprotein</keyword>
<evidence type="ECO:0000256" key="1">
    <source>
        <dbReference type="ARBA" id="ARBA00022630"/>
    </source>
</evidence>
<sequence length="198" mass="20604">MKILHIDSSTTGQDSVTRELTAAIVSHLVAKTSGAEVERLDLGANPVAHLDEVTTGALRLPPEAQSDAMKAAAPAELAVLQQFMGADVAVIGAPMYNFTVPSQLKAWLDRLGVPGVSFTYSEAGPKGLAGNTRVIIASSQGGMYEAGDPAEHQESLLRVFFGFLGVTDLTIVRADKIGFGPEMRAASVAAAKDAIAAL</sequence>
<keyword evidence="9" id="KW-1185">Reference proteome</keyword>
<comment type="caution">
    <text evidence="6">Lacks conserved residue(s) required for the propagation of feature annotation.</text>
</comment>
<comment type="caution">
    <text evidence="8">The sequence shown here is derived from an EMBL/GenBank/DDBJ whole genome shotgun (WGS) entry which is preliminary data.</text>
</comment>
<dbReference type="EC" id="1.6.5.-" evidence="6"/>
<organism evidence="8 9">
    <name type="scientific">Novosphingobium hassiacum</name>
    <dbReference type="NCBI Taxonomy" id="173676"/>
    <lineage>
        <taxon>Bacteria</taxon>
        <taxon>Pseudomonadati</taxon>
        <taxon>Pseudomonadota</taxon>
        <taxon>Alphaproteobacteria</taxon>
        <taxon>Sphingomonadales</taxon>
        <taxon>Sphingomonadaceae</taxon>
        <taxon>Novosphingobium</taxon>
    </lineage>
</organism>
<dbReference type="RefSeq" id="WP_183611811.1">
    <property type="nucleotide sequence ID" value="NZ_JACICY010000001.1"/>
</dbReference>
<comment type="function">
    <text evidence="6">Quinone reductase that provides resistance to thiol-specific stress caused by electrophilic quinones.</text>
</comment>
<dbReference type="PANTHER" id="PTHR43741">
    <property type="entry name" value="FMN-DEPENDENT NADH-AZOREDUCTASE 1"/>
    <property type="match status" value="1"/>
</dbReference>
<evidence type="ECO:0000259" key="7">
    <source>
        <dbReference type="Pfam" id="PF02525"/>
    </source>
</evidence>
<dbReference type="GO" id="GO:0016652">
    <property type="term" value="F:oxidoreductase activity, acting on NAD(P)H as acceptor"/>
    <property type="evidence" value="ECO:0007669"/>
    <property type="project" value="UniProtKB-UniRule"/>
</dbReference>
<evidence type="ECO:0000256" key="2">
    <source>
        <dbReference type="ARBA" id="ARBA00022643"/>
    </source>
</evidence>
<protein>
    <recommendedName>
        <fullName evidence="6">FMN dependent NADH:quinone oxidoreductase</fullName>
        <ecNumber evidence="6">1.6.5.-</ecNumber>
    </recommendedName>
    <alternativeName>
        <fullName evidence="6">Azo-dye reductase</fullName>
    </alternativeName>
    <alternativeName>
        <fullName evidence="6">FMN-dependent NADH-azo compound oxidoreductase</fullName>
    </alternativeName>
    <alternativeName>
        <fullName evidence="6">FMN-dependent NADH-azoreductase</fullName>
        <ecNumber evidence="6">1.7.1.17</ecNumber>
    </alternativeName>
</protein>
<feature type="binding site" evidence="6">
    <location>
        <begin position="139"/>
        <end position="142"/>
    </location>
    <ligand>
        <name>FMN</name>
        <dbReference type="ChEBI" id="CHEBI:58210"/>
    </ligand>
</feature>
<keyword evidence="4 6" id="KW-0520">NAD</keyword>
<dbReference type="AlphaFoldDB" id="A0A7W6EVB8"/>
<dbReference type="EC" id="1.7.1.17" evidence="6"/>
<dbReference type="SUPFAM" id="SSF52218">
    <property type="entry name" value="Flavoproteins"/>
    <property type="match status" value="1"/>
</dbReference>
<dbReference type="Pfam" id="PF02525">
    <property type="entry name" value="Flavodoxin_2"/>
    <property type="match status" value="1"/>
</dbReference>
<evidence type="ECO:0000256" key="5">
    <source>
        <dbReference type="ARBA" id="ARBA00048542"/>
    </source>
</evidence>
<dbReference type="InterPro" id="IPR023048">
    <property type="entry name" value="NADH:quinone_OxRdtase_FMN_depd"/>
</dbReference>
<feature type="binding site" evidence="6">
    <location>
        <position position="9"/>
    </location>
    <ligand>
        <name>FMN</name>
        <dbReference type="ChEBI" id="CHEBI:58210"/>
    </ligand>
</feature>
<dbReference type="HAMAP" id="MF_01216">
    <property type="entry name" value="Azoreductase_type1"/>
    <property type="match status" value="1"/>
</dbReference>
<comment type="cofactor">
    <cofactor evidence="6">
        <name>FMN</name>
        <dbReference type="ChEBI" id="CHEBI:58210"/>
    </cofactor>
    <text evidence="6">Binds 1 FMN per subunit.</text>
</comment>
<dbReference type="GO" id="GO:0016655">
    <property type="term" value="F:oxidoreductase activity, acting on NAD(P)H, quinone or similar compound as acceptor"/>
    <property type="evidence" value="ECO:0007669"/>
    <property type="project" value="InterPro"/>
</dbReference>
<dbReference type="InterPro" id="IPR050104">
    <property type="entry name" value="FMN-dep_NADH:Q_OxRdtase_AzoR1"/>
</dbReference>
<dbReference type="InterPro" id="IPR003680">
    <property type="entry name" value="Flavodoxin_fold"/>
</dbReference>
<evidence type="ECO:0000256" key="6">
    <source>
        <dbReference type="HAMAP-Rule" id="MF_01216"/>
    </source>
</evidence>
<comment type="function">
    <text evidence="6">Also exhibits azoreductase activity. Catalyzes the reductive cleavage of the azo bond in aromatic azo compounds to the corresponding amines.</text>
</comment>
<dbReference type="Proteomes" id="UP000562395">
    <property type="component" value="Unassembled WGS sequence"/>
</dbReference>
<feature type="domain" description="Flavodoxin-like fold" evidence="7">
    <location>
        <begin position="1"/>
        <end position="197"/>
    </location>
</feature>
<accession>A0A7W6EVB8</accession>
<evidence type="ECO:0000313" key="9">
    <source>
        <dbReference type="Proteomes" id="UP000562395"/>
    </source>
</evidence>
<comment type="catalytic activity">
    <reaction evidence="5">
        <text>N,N-dimethyl-1,4-phenylenediamine + anthranilate + 2 NAD(+) = 2-(4-dimethylaminophenyl)diazenylbenzoate + 2 NADH + 2 H(+)</text>
        <dbReference type="Rhea" id="RHEA:55872"/>
        <dbReference type="ChEBI" id="CHEBI:15378"/>
        <dbReference type="ChEBI" id="CHEBI:15783"/>
        <dbReference type="ChEBI" id="CHEBI:16567"/>
        <dbReference type="ChEBI" id="CHEBI:57540"/>
        <dbReference type="ChEBI" id="CHEBI:57945"/>
        <dbReference type="ChEBI" id="CHEBI:71579"/>
        <dbReference type="EC" id="1.7.1.17"/>
    </reaction>
    <physiologicalReaction direction="right-to-left" evidence="5">
        <dbReference type="Rhea" id="RHEA:55874"/>
    </physiologicalReaction>
</comment>
<feature type="binding site" evidence="6">
    <location>
        <begin position="95"/>
        <end position="98"/>
    </location>
    <ligand>
        <name>FMN</name>
        <dbReference type="ChEBI" id="CHEBI:58210"/>
    </ligand>
</feature>
<proteinExistence type="inferred from homology"/>
<dbReference type="PANTHER" id="PTHR43741:SF4">
    <property type="entry name" value="FMN-DEPENDENT NADH:QUINONE OXIDOREDUCTASE"/>
    <property type="match status" value="1"/>
</dbReference>
<dbReference type="GO" id="GO:0010181">
    <property type="term" value="F:FMN binding"/>
    <property type="evidence" value="ECO:0007669"/>
    <property type="project" value="UniProtKB-UniRule"/>
</dbReference>
<dbReference type="InterPro" id="IPR029039">
    <property type="entry name" value="Flavoprotein-like_sf"/>
</dbReference>
<gene>
    <name evidence="6" type="primary">azoR</name>
    <name evidence="8" type="ORF">GGQ88_000834</name>
</gene>
<keyword evidence="2 6" id="KW-0288">FMN</keyword>
<evidence type="ECO:0000256" key="3">
    <source>
        <dbReference type="ARBA" id="ARBA00023002"/>
    </source>
</evidence>
<comment type="subunit">
    <text evidence="6">Homodimer.</text>
</comment>
<comment type="similarity">
    <text evidence="6">Belongs to the azoreductase type 1 family.</text>
</comment>
<comment type="catalytic activity">
    <reaction evidence="6">
        <text>2 a quinone + NADH + H(+) = 2 a 1,4-benzosemiquinone + NAD(+)</text>
        <dbReference type="Rhea" id="RHEA:65952"/>
        <dbReference type="ChEBI" id="CHEBI:15378"/>
        <dbReference type="ChEBI" id="CHEBI:57540"/>
        <dbReference type="ChEBI" id="CHEBI:57945"/>
        <dbReference type="ChEBI" id="CHEBI:132124"/>
        <dbReference type="ChEBI" id="CHEBI:134225"/>
    </reaction>
</comment>
<evidence type="ECO:0000256" key="4">
    <source>
        <dbReference type="ARBA" id="ARBA00023027"/>
    </source>
</evidence>
<dbReference type="Gene3D" id="3.40.50.360">
    <property type="match status" value="1"/>
</dbReference>
<reference evidence="8 9" key="1">
    <citation type="submission" date="2020-08" db="EMBL/GenBank/DDBJ databases">
        <title>Genomic Encyclopedia of Type Strains, Phase IV (KMG-IV): sequencing the most valuable type-strain genomes for metagenomic binning, comparative biology and taxonomic classification.</title>
        <authorList>
            <person name="Goeker M."/>
        </authorList>
    </citation>
    <scope>NUCLEOTIDE SEQUENCE [LARGE SCALE GENOMIC DNA]</scope>
    <source>
        <strain evidence="8 9">DSM 14552</strain>
    </source>
</reference>
<dbReference type="EMBL" id="JACICY010000001">
    <property type="protein sequence ID" value="MBB3859594.1"/>
    <property type="molecule type" value="Genomic_DNA"/>
</dbReference>
<keyword evidence="3 6" id="KW-0560">Oxidoreductase</keyword>
<dbReference type="GO" id="GO:0009055">
    <property type="term" value="F:electron transfer activity"/>
    <property type="evidence" value="ECO:0007669"/>
    <property type="project" value="UniProtKB-UniRule"/>
</dbReference>
<name>A0A7W6EVB8_9SPHN</name>
<evidence type="ECO:0000313" key="8">
    <source>
        <dbReference type="EMBL" id="MBB3859594.1"/>
    </source>
</evidence>